<dbReference type="EMBL" id="CP099418">
    <property type="protein sequence ID" value="USW47947.1"/>
    <property type="molecule type" value="Genomic_DNA"/>
</dbReference>
<protein>
    <submittedName>
        <fullName evidence="8">Ccc1 family protein</fullName>
    </submittedName>
</protein>
<evidence type="ECO:0000256" key="3">
    <source>
        <dbReference type="ARBA" id="ARBA00022692"/>
    </source>
</evidence>
<keyword evidence="5 7" id="KW-0472">Membrane</keyword>
<dbReference type="OrthoDB" id="73465at2759"/>
<dbReference type="PANTHER" id="PTHR31851">
    <property type="entry name" value="FE(2+)/MN(2+) TRANSPORTER PCL1"/>
    <property type="match status" value="1"/>
</dbReference>
<dbReference type="GO" id="GO:0012505">
    <property type="term" value="C:endomembrane system"/>
    <property type="evidence" value="ECO:0007669"/>
    <property type="project" value="UniProtKB-SubCell"/>
</dbReference>
<evidence type="ECO:0000256" key="7">
    <source>
        <dbReference type="SAM" id="Phobius"/>
    </source>
</evidence>
<evidence type="ECO:0000313" key="9">
    <source>
        <dbReference type="Proteomes" id="UP001056384"/>
    </source>
</evidence>
<keyword evidence="3 7" id="KW-0812">Transmembrane</keyword>
<dbReference type="Pfam" id="PF01988">
    <property type="entry name" value="VIT1"/>
    <property type="match status" value="1"/>
</dbReference>
<feature type="transmembrane region" description="Helical" evidence="7">
    <location>
        <begin position="264"/>
        <end position="283"/>
    </location>
</feature>
<feature type="region of interest" description="Disordered" evidence="6">
    <location>
        <begin position="24"/>
        <end position="48"/>
    </location>
</feature>
<proteinExistence type="inferred from homology"/>
<feature type="transmembrane region" description="Helical" evidence="7">
    <location>
        <begin position="226"/>
        <end position="244"/>
    </location>
</feature>
<name>A0A9Q9AF88_9PEZI</name>
<evidence type="ECO:0000256" key="5">
    <source>
        <dbReference type="ARBA" id="ARBA00023136"/>
    </source>
</evidence>
<feature type="transmembrane region" description="Helical" evidence="7">
    <location>
        <begin position="200"/>
        <end position="219"/>
    </location>
</feature>
<keyword evidence="4 7" id="KW-1133">Transmembrane helix</keyword>
<dbReference type="GO" id="GO:0005384">
    <property type="term" value="F:manganese ion transmembrane transporter activity"/>
    <property type="evidence" value="ECO:0007669"/>
    <property type="project" value="InterPro"/>
</dbReference>
<dbReference type="CDD" id="cd02435">
    <property type="entry name" value="CCC1"/>
    <property type="match status" value="1"/>
</dbReference>
<evidence type="ECO:0000256" key="4">
    <source>
        <dbReference type="ARBA" id="ARBA00022989"/>
    </source>
</evidence>
<evidence type="ECO:0000313" key="8">
    <source>
        <dbReference type="EMBL" id="USW47947.1"/>
    </source>
</evidence>
<evidence type="ECO:0000256" key="6">
    <source>
        <dbReference type="SAM" id="MobiDB-lite"/>
    </source>
</evidence>
<sequence length="284" mass="30600">MVLALLKNFLLPARSDEYQRLLDTTERGPREHSVDSSSTLHATSDKREEAETPLLRCRISSRVISDATIGLSDGLTVPFALTAGLSALGTTDLVVYAGFAELVAGAISMGLGGYLGAKSEADGYLSALRETRDLVSNDPQKASEMARSTFDKYHFSPHLLESLVKELRSDEEGTVDFLLRFHHNLAEADFTPSKAYICGLTIACGYFLGGLVPLVPYLFVKRVDEALAWSVFVMAIALFAFGWLKTSLLGECSHWTCLKNALQMLILGGLAAAAAMGCVKAIGG</sequence>
<comment type="subcellular location">
    <subcellularLocation>
        <location evidence="1">Endomembrane system</location>
        <topology evidence="1">Multi-pass membrane protein</topology>
    </subcellularLocation>
</comment>
<dbReference type="AlphaFoldDB" id="A0A9Q9AF88"/>
<dbReference type="InterPro" id="IPR008217">
    <property type="entry name" value="Ccc1_fam"/>
</dbReference>
<dbReference type="Proteomes" id="UP001056384">
    <property type="component" value="Chromosome 1"/>
</dbReference>
<evidence type="ECO:0000256" key="2">
    <source>
        <dbReference type="ARBA" id="ARBA00007049"/>
    </source>
</evidence>
<accession>A0A9Q9AF88</accession>
<dbReference type="GO" id="GO:0030026">
    <property type="term" value="P:intracellular manganese ion homeostasis"/>
    <property type="evidence" value="ECO:0007669"/>
    <property type="project" value="InterPro"/>
</dbReference>
<feature type="compositionally biased region" description="Basic and acidic residues" evidence="6">
    <location>
        <begin position="24"/>
        <end position="34"/>
    </location>
</feature>
<reference evidence="8" key="1">
    <citation type="submission" date="2022-06" db="EMBL/GenBank/DDBJ databases">
        <title>Complete genome sequences of two strains of the flax pathogen Septoria linicola.</title>
        <authorList>
            <person name="Lapalu N."/>
            <person name="Simon A."/>
            <person name="Demenou B."/>
            <person name="Paumier D."/>
            <person name="Guillot M.-P."/>
            <person name="Gout L."/>
            <person name="Valade R."/>
        </authorList>
    </citation>
    <scope>NUCLEOTIDE SEQUENCE</scope>
    <source>
        <strain evidence="8">SE15195</strain>
    </source>
</reference>
<evidence type="ECO:0000256" key="1">
    <source>
        <dbReference type="ARBA" id="ARBA00004127"/>
    </source>
</evidence>
<keyword evidence="9" id="KW-1185">Reference proteome</keyword>
<organism evidence="8 9">
    <name type="scientific">Septoria linicola</name>
    <dbReference type="NCBI Taxonomy" id="215465"/>
    <lineage>
        <taxon>Eukaryota</taxon>
        <taxon>Fungi</taxon>
        <taxon>Dikarya</taxon>
        <taxon>Ascomycota</taxon>
        <taxon>Pezizomycotina</taxon>
        <taxon>Dothideomycetes</taxon>
        <taxon>Dothideomycetidae</taxon>
        <taxon>Mycosphaerellales</taxon>
        <taxon>Mycosphaerellaceae</taxon>
        <taxon>Septoria</taxon>
    </lineage>
</organism>
<comment type="similarity">
    <text evidence="2">Belongs to the CCC1 family.</text>
</comment>
<gene>
    <name evidence="8" type="ORF">Slin15195_G012660</name>
</gene>